<dbReference type="Proteomes" id="UP000829196">
    <property type="component" value="Unassembled WGS sequence"/>
</dbReference>
<evidence type="ECO:0000313" key="3">
    <source>
        <dbReference type="EMBL" id="KAI0507744.1"/>
    </source>
</evidence>
<evidence type="ECO:0000313" key="4">
    <source>
        <dbReference type="Proteomes" id="UP000829196"/>
    </source>
</evidence>
<evidence type="ECO:0000256" key="1">
    <source>
        <dbReference type="ARBA" id="ARBA00022729"/>
    </source>
</evidence>
<dbReference type="InterPro" id="IPR051343">
    <property type="entry name" value="G-type_lectin_kinases/EP1-like"/>
</dbReference>
<dbReference type="PANTHER" id="PTHR47976:SF27">
    <property type="entry name" value="RECEPTOR-LIKE SERINE_THREONINE-PROTEIN KINASE"/>
    <property type="match status" value="1"/>
</dbReference>
<dbReference type="OrthoDB" id="683337at2759"/>
<accession>A0A8T3BA51</accession>
<comment type="caution">
    <text evidence="3">The sequence shown here is derived from an EMBL/GenBank/DDBJ whole genome shotgun (WGS) entry which is preliminary data.</text>
</comment>
<dbReference type="SMR" id="A0A8T3BA51"/>
<name>A0A8T3BA51_DENNO</name>
<dbReference type="SUPFAM" id="SSF51110">
    <property type="entry name" value="alpha-D-mannose-specific plant lectins"/>
    <property type="match status" value="1"/>
</dbReference>
<proteinExistence type="predicted"/>
<dbReference type="Gene3D" id="2.90.10.10">
    <property type="entry name" value="Bulb-type lectin domain"/>
    <property type="match status" value="2"/>
</dbReference>
<organism evidence="3 4">
    <name type="scientific">Dendrobium nobile</name>
    <name type="common">Orchid</name>
    <dbReference type="NCBI Taxonomy" id="94219"/>
    <lineage>
        <taxon>Eukaryota</taxon>
        <taxon>Viridiplantae</taxon>
        <taxon>Streptophyta</taxon>
        <taxon>Embryophyta</taxon>
        <taxon>Tracheophyta</taxon>
        <taxon>Spermatophyta</taxon>
        <taxon>Magnoliopsida</taxon>
        <taxon>Liliopsida</taxon>
        <taxon>Asparagales</taxon>
        <taxon>Orchidaceae</taxon>
        <taxon>Epidendroideae</taxon>
        <taxon>Malaxideae</taxon>
        <taxon>Dendrobiinae</taxon>
        <taxon>Dendrobium</taxon>
    </lineage>
</organism>
<protein>
    <submittedName>
        <fullName evidence="3">Uncharacterized protein</fullName>
    </submittedName>
</protein>
<sequence length="257" mass="27285">MFALFLTFVAVGQAVIGVAAKTYAFTEIPVGSSLHLNSPAGPNSWISPSGRFAFGFYPEGNEFSIGINMYVSPTVEPLVIWTAARDQGIKLISKEAVLSFTKQGFLLTPSNGVKTITLIEFNGTEPTGASMLDSGNFVVYDSKTSTFTKNCSVISVQGGSGAVEADSCITWQSFDNPTDTMMGGQVLTCGTGLTSRQNSTDQLFYFLTIQCDSNLVLYSFKRTITADGNTTTGTQSGSLTKMAVSSSAPLTELINSI</sequence>
<dbReference type="InterPro" id="IPR036426">
    <property type="entry name" value="Bulb-type_lectin_dom_sf"/>
</dbReference>
<keyword evidence="4" id="KW-1185">Reference proteome</keyword>
<dbReference type="AlphaFoldDB" id="A0A8T3BA51"/>
<feature type="chain" id="PRO_5035934870" evidence="2">
    <location>
        <begin position="21"/>
        <end position="257"/>
    </location>
</feature>
<gene>
    <name evidence="3" type="ORF">KFK09_013872</name>
</gene>
<dbReference type="EMBL" id="JAGYWB010000010">
    <property type="protein sequence ID" value="KAI0507744.1"/>
    <property type="molecule type" value="Genomic_DNA"/>
</dbReference>
<feature type="signal peptide" evidence="2">
    <location>
        <begin position="1"/>
        <end position="20"/>
    </location>
</feature>
<reference evidence="3" key="1">
    <citation type="journal article" date="2022" name="Front. Genet.">
        <title>Chromosome-Scale Assembly of the Dendrobium nobile Genome Provides Insights Into the Molecular Mechanism of the Biosynthesis of the Medicinal Active Ingredient of Dendrobium.</title>
        <authorList>
            <person name="Xu Q."/>
            <person name="Niu S.-C."/>
            <person name="Li K.-L."/>
            <person name="Zheng P.-J."/>
            <person name="Zhang X.-J."/>
            <person name="Jia Y."/>
            <person name="Liu Y."/>
            <person name="Niu Y.-X."/>
            <person name="Yu L.-H."/>
            <person name="Chen D.-F."/>
            <person name="Zhang G.-Q."/>
        </authorList>
    </citation>
    <scope>NUCLEOTIDE SEQUENCE</scope>
    <source>
        <tissue evidence="3">Leaf</tissue>
    </source>
</reference>
<dbReference type="PANTHER" id="PTHR47976">
    <property type="entry name" value="G-TYPE LECTIN S-RECEPTOR-LIKE SERINE/THREONINE-PROTEIN KINASE SD2-5"/>
    <property type="match status" value="1"/>
</dbReference>
<evidence type="ECO:0000256" key="2">
    <source>
        <dbReference type="SAM" id="SignalP"/>
    </source>
</evidence>
<keyword evidence="1 2" id="KW-0732">Signal</keyword>